<evidence type="ECO:0000313" key="5">
    <source>
        <dbReference type="Proteomes" id="UP000823736"/>
    </source>
</evidence>
<organism evidence="4 5">
    <name type="scientific">Halolamina salifodinae</name>
    <dbReference type="NCBI Taxonomy" id="1202767"/>
    <lineage>
        <taxon>Archaea</taxon>
        <taxon>Methanobacteriati</taxon>
        <taxon>Methanobacteriota</taxon>
        <taxon>Stenosarchaea group</taxon>
        <taxon>Halobacteria</taxon>
        <taxon>Halobacteriales</taxon>
        <taxon>Haloferacaceae</taxon>
    </lineage>
</organism>
<accession>A0A8T4GSZ1</accession>
<keyword evidence="5" id="KW-1185">Reference proteome</keyword>
<dbReference type="InterPro" id="IPR045079">
    <property type="entry name" value="Oxoprolinase-like"/>
</dbReference>
<dbReference type="GO" id="GO:0047423">
    <property type="term" value="F:N-methylhydantoinase (ATP-hydrolyzing) activity"/>
    <property type="evidence" value="ECO:0007669"/>
    <property type="project" value="UniProtKB-EC"/>
</dbReference>
<protein>
    <submittedName>
        <fullName evidence="4">N-methylhydantoinase A</fullName>
        <ecNumber evidence="4">3.5.2.14</ecNumber>
    </submittedName>
</protein>
<dbReference type="PANTHER" id="PTHR11365">
    <property type="entry name" value="5-OXOPROLINASE RELATED"/>
    <property type="match status" value="1"/>
</dbReference>
<feature type="domain" description="Hydantoinase/oxoprolinase N-terminal" evidence="2">
    <location>
        <begin position="9"/>
        <end position="200"/>
    </location>
</feature>
<name>A0A8T4GSZ1_9EURY</name>
<dbReference type="InterPro" id="IPR008040">
    <property type="entry name" value="Hydant_A_N"/>
</dbReference>
<dbReference type="Proteomes" id="UP000823736">
    <property type="component" value="Unassembled WGS sequence"/>
</dbReference>
<feature type="domain" description="Acetophenone carboxylase-like C-terminal" evidence="3">
    <location>
        <begin position="521"/>
        <end position="688"/>
    </location>
</feature>
<evidence type="ECO:0000259" key="3">
    <source>
        <dbReference type="Pfam" id="PF19278"/>
    </source>
</evidence>
<comment type="caution">
    <text evidence="4">The sequence shown here is derived from an EMBL/GenBank/DDBJ whole genome shotgun (WGS) entry which is preliminary data.</text>
</comment>
<dbReference type="Pfam" id="PF19278">
    <property type="entry name" value="Hydant_A_C"/>
    <property type="match status" value="1"/>
</dbReference>
<dbReference type="InterPro" id="IPR043129">
    <property type="entry name" value="ATPase_NBD"/>
</dbReference>
<dbReference type="GO" id="GO:0017168">
    <property type="term" value="F:5-oxoprolinase (ATP-hydrolyzing) activity"/>
    <property type="evidence" value="ECO:0007669"/>
    <property type="project" value="TreeGrafter"/>
</dbReference>
<dbReference type="AlphaFoldDB" id="A0A8T4GSZ1"/>
<reference evidence="4" key="1">
    <citation type="submission" date="2021-03" db="EMBL/GenBank/DDBJ databases">
        <title>Genomic Encyclopedia of Type Strains, Phase IV (KMG-IV): sequencing the most valuable type-strain genomes for metagenomic binning, comparative biology and taxonomic classification.</title>
        <authorList>
            <person name="Goeker M."/>
        </authorList>
    </citation>
    <scope>NUCLEOTIDE SEQUENCE</scope>
    <source>
        <strain evidence="4">DSM 26232</strain>
    </source>
</reference>
<dbReference type="GO" id="GO:0006749">
    <property type="term" value="P:glutathione metabolic process"/>
    <property type="evidence" value="ECO:0007669"/>
    <property type="project" value="TreeGrafter"/>
</dbReference>
<dbReference type="InterPro" id="IPR049517">
    <property type="entry name" value="ACX-like_C"/>
</dbReference>
<sequence length="701" mass="74137">MSEQPQETRVGVDIGGTFTDVVAVKNGEITVTKTPSTPENPEQGVLNGLDASEDAAGYAPADVDFFSHGTTVATNAVLEGTWVDTALVTTEGFRDALEIGRQDRPDIYDFDAEKAEPVVPRDRRFTVPERLDERGNVLRELDEDAVREVAAAIDDIDEQSSSGSRTQSDDTGVLAVAVCLLFAFENPAHERRVTEILREELPDVSVSQSSAVLPEIREYERSVTTTLNAALKPVMASYVGNLEREVRERGVDAAVKLMQSNGGLIDADAARSRPVNTLLSGPAGGVQGATHVAARAGYEDLITMDMGGTSCDVSLVQDGEPVVSTDVAIGDYTVGVPMIDVHTVGSGGGSVAWVDTGGALRVGPRSAGADPGPICYGRGGERPTTTDAHLLLGRIDPEGFLPEDRDVGVDDVRAGFEELGNEVGMSPEETAQGVLDVANANMARALRVVSVERGHDPREFALVAFGGAGPLHAPTLAAELDVPTVLVPRTAGALSALGLLISDVGYDYSQSMVRPWGAVDAATVAGAFAELRAEGDDELAGEGIAPERREFERVADLRYAGQSFDVSVPVPDGEIDADALDRIEARFHERHESRYGHADPEEPVELVTLRLHARGVVDSPSTAAVSPEGTVADAIAEHREVRFDDQAYDAPIYDRDLLPAGGDIDGPAVVEGPESTVVLRPGQSAEVDPDGTLVVDTGVER</sequence>
<proteinExistence type="predicted"/>
<keyword evidence="4" id="KW-0378">Hydrolase</keyword>
<evidence type="ECO:0000313" key="4">
    <source>
        <dbReference type="EMBL" id="MBP1985976.1"/>
    </source>
</evidence>
<dbReference type="SUPFAM" id="SSF53067">
    <property type="entry name" value="Actin-like ATPase domain"/>
    <property type="match status" value="1"/>
</dbReference>
<dbReference type="EC" id="3.5.2.14" evidence="4"/>
<dbReference type="InterPro" id="IPR002821">
    <property type="entry name" value="Hydantoinase_A"/>
</dbReference>
<dbReference type="RefSeq" id="WP_321168771.1">
    <property type="nucleotide sequence ID" value="NZ_JAGGLC010000001.1"/>
</dbReference>
<dbReference type="EMBL" id="JAGGLC010000001">
    <property type="protein sequence ID" value="MBP1985976.1"/>
    <property type="molecule type" value="Genomic_DNA"/>
</dbReference>
<evidence type="ECO:0000259" key="2">
    <source>
        <dbReference type="Pfam" id="PF05378"/>
    </source>
</evidence>
<evidence type="ECO:0000259" key="1">
    <source>
        <dbReference type="Pfam" id="PF01968"/>
    </source>
</evidence>
<gene>
    <name evidence="4" type="ORF">J2753_000449</name>
</gene>
<dbReference type="GO" id="GO:0005829">
    <property type="term" value="C:cytosol"/>
    <property type="evidence" value="ECO:0007669"/>
    <property type="project" value="TreeGrafter"/>
</dbReference>
<dbReference type="Pfam" id="PF05378">
    <property type="entry name" value="Hydant_A_N"/>
    <property type="match status" value="1"/>
</dbReference>
<dbReference type="Pfam" id="PF01968">
    <property type="entry name" value="Hydantoinase_A"/>
    <property type="match status" value="1"/>
</dbReference>
<dbReference type="PANTHER" id="PTHR11365:SF23">
    <property type="entry name" value="HYPOTHETICAL 5-OXOPROLINASE (EUROFUNG)-RELATED"/>
    <property type="match status" value="1"/>
</dbReference>
<feature type="domain" description="Hydantoinase A/oxoprolinase" evidence="1">
    <location>
        <begin position="221"/>
        <end position="505"/>
    </location>
</feature>